<feature type="domain" description="PilZ" evidence="2">
    <location>
        <begin position="3"/>
        <end position="99"/>
    </location>
</feature>
<reference evidence="3 4" key="1">
    <citation type="submission" date="2024-09" db="EMBL/GenBank/DDBJ databases">
        <authorList>
            <person name="Sun Q."/>
            <person name="Mori K."/>
        </authorList>
    </citation>
    <scope>NUCLEOTIDE SEQUENCE [LARGE SCALE GENOMIC DNA]</scope>
    <source>
        <strain evidence="3 4">KCTC 23315</strain>
    </source>
</reference>
<evidence type="ECO:0000259" key="2">
    <source>
        <dbReference type="Pfam" id="PF07238"/>
    </source>
</evidence>
<dbReference type="Proteomes" id="UP001589813">
    <property type="component" value="Unassembled WGS sequence"/>
</dbReference>
<keyword evidence="1" id="KW-0547">Nucleotide-binding</keyword>
<protein>
    <recommendedName>
        <fullName evidence="1">Cyclic diguanosine monophosphate-binding protein</fullName>
        <shortName evidence="1">c-di-GMP-binding protein</shortName>
    </recommendedName>
    <alternativeName>
        <fullName evidence="1">Pilz domain-containing protein</fullName>
    </alternativeName>
</protein>
<evidence type="ECO:0000256" key="1">
    <source>
        <dbReference type="PIRNR" id="PIRNR028141"/>
    </source>
</evidence>
<comment type="subunit">
    <text evidence="1">Monomer in both c-di-GMP-bound and free forms.</text>
</comment>
<dbReference type="InterPro" id="IPR009875">
    <property type="entry name" value="PilZ_domain"/>
</dbReference>
<dbReference type="RefSeq" id="WP_377241211.1">
    <property type="nucleotide sequence ID" value="NZ_JBHLXP010000001.1"/>
</dbReference>
<accession>A0ABV6BDW1</accession>
<proteinExistence type="predicted"/>
<gene>
    <name evidence="3" type="ORF">ACFFJP_05365</name>
</gene>
<dbReference type="Pfam" id="PF07238">
    <property type="entry name" value="PilZ"/>
    <property type="match status" value="1"/>
</dbReference>
<comment type="function">
    <text evidence="1">Binds the second messenger bis-(3'-5') cyclic dimeric guanosine monophosphate (c-di-GMP). Can bind two c-di-GMP molecules per monomer. May play a role in bacterial second-messenger regulated processes. Binding to c-di-GMP induces a conformational change of the C- and N-termini resulting in the exposure of a highly negative surface on one side of the protein to a possible effector protein.</text>
</comment>
<evidence type="ECO:0000313" key="4">
    <source>
        <dbReference type="Proteomes" id="UP001589813"/>
    </source>
</evidence>
<dbReference type="PIRSF" id="PIRSF028141">
    <property type="entry name" value="C-di-GMP_BP_PA4608"/>
    <property type="match status" value="1"/>
</dbReference>
<name>A0ABV6BDW1_9GAMM</name>
<dbReference type="InterPro" id="IPR027021">
    <property type="entry name" value="C-di-GMP_BP_PA4608"/>
</dbReference>
<dbReference type="Gene3D" id="2.40.10.220">
    <property type="entry name" value="predicted glycosyltransferase like domains"/>
    <property type="match status" value="1"/>
</dbReference>
<keyword evidence="4" id="KW-1185">Reference proteome</keyword>
<keyword evidence="1" id="KW-0973">c-di-GMP</keyword>
<dbReference type="SUPFAM" id="SSF141371">
    <property type="entry name" value="PilZ domain-like"/>
    <property type="match status" value="1"/>
</dbReference>
<sequence>MDNRKFSRILFSNQATLRFQGQNFFTQVTDLSLKGALIQRPAEFQGLVGEHAQLQFQLDQSELVLEMDVSIAHLHPTTIGLRCERIDIESASHLRRLLELNLGDAELLSRELNELSN</sequence>
<dbReference type="EMBL" id="JBHLXP010000001">
    <property type="protein sequence ID" value="MFC0047708.1"/>
    <property type="molecule type" value="Genomic_DNA"/>
</dbReference>
<evidence type="ECO:0000313" key="3">
    <source>
        <dbReference type="EMBL" id="MFC0047708.1"/>
    </source>
</evidence>
<comment type="caution">
    <text evidence="3">The sequence shown here is derived from an EMBL/GenBank/DDBJ whole genome shotgun (WGS) entry which is preliminary data.</text>
</comment>
<organism evidence="3 4">
    <name type="scientific">Rheinheimera tilapiae</name>
    <dbReference type="NCBI Taxonomy" id="875043"/>
    <lineage>
        <taxon>Bacteria</taxon>
        <taxon>Pseudomonadati</taxon>
        <taxon>Pseudomonadota</taxon>
        <taxon>Gammaproteobacteria</taxon>
        <taxon>Chromatiales</taxon>
        <taxon>Chromatiaceae</taxon>
        <taxon>Rheinheimera</taxon>
    </lineage>
</organism>